<evidence type="ECO:0000313" key="5">
    <source>
        <dbReference type="Proteomes" id="UP000815325"/>
    </source>
</evidence>
<dbReference type="EMBL" id="MU069440">
    <property type="protein sequence ID" value="KAF5843571.1"/>
    <property type="molecule type" value="Genomic_DNA"/>
</dbReference>
<feature type="region of interest" description="Disordered" evidence="2">
    <location>
        <begin position="398"/>
        <end position="418"/>
    </location>
</feature>
<dbReference type="InterPro" id="IPR007122">
    <property type="entry name" value="Villin/Gelsolin"/>
</dbReference>
<dbReference type="PRINTS" id="PR00597">
    <property type="entry name" value="GELSOLIN"/>
</dbReference>
<accession>A0ABQ7H9N9</accession>
<feature type="domain" description="Gelsolin-like" evidence="3">
    <location>
        <begin position="22"/>
        <end position="102"/>
    </location>
</feature>
<dbReference type="SMART" id="SM00262">
    <property type="entry name" value="GEL"/>
    <property type="match status" value="4"/>
</dbReference>
<dbReference type="InterPro" id="IPR007123">
    <property type="entry name" value="Gelsolin-like_dom"/>
</dbReference>
<gene>
    <name evidence="4" type="ORF">DUNSADRAFT_12833</name>
</gene>
<comment type="caution">
    <text evidence="4">The sequence shown here is derived from an EMBL/GenBank/DDBJ whole genome shotgun (WGS) entry which is preliminary data.</text>
</comment>
<dbReference type="SUPFAM" id="SSF55753">
    <property type="entry name" value="Actin depolymerizing proteins"/>
    <property type="match status" value="5"/>
</dbReference>
<sequence>MLEGLDVKNEGTWIWRVDQWRLVEIPKPSHGTFCTGDSYVVLYTFRTESGINHRLYSWQGQESSPDEKATSILLAQKLNEEELGGTAELVREEQHKESEEFRQLFSSGLNFKAGGVPSGLRHAAQAAKEQDQAKLFIIKSPSRTSVQVVEVAPSLQSLMSNASFVLDAPGRKTLYVWHGNAANLREKSKSLEVANTFRSNRGFMRLTFLDQGDSSGEDASTFFHLLGEPHAAAAASRVQPSDQSPVSVAASNPAAAAAAFSAPRLFVLEHGRAPTEIPGPPSRSSLRTEGQVGLVVNGRVWVWTGAKAPAPTQEQGAQVAAAAGLPTDAPVSFVREHLEPGIFMAHFHDWNDSQYAAFQAYQASKAMPDSFGAAASSPAKQQPQMNAEGVTQAMVKDAQAARKAAPQGSGKGKSSEGRDGKLTVWVVRGNNLVELPPSERGHFFDGDAYVVLHEYILFGEERQTIYFWIGRHATNLEGGTAAVLATEMYNTQFKGTAALCRVAQNSEPSHFAAVFGPGSLVIHSGERPEHGGCLPQGARLYKLKAESAESLHAVQVDLTASSLNSGDSFVLKGPSEGEEPAEFWALLGGRSDYPHSNTCAPLQSPVLFHLRDTAAAGGIKVEANATFSQEDLSATDAMILDPGVGNELFVWCGREASEFERPRAHKVAEAYSQAKGQESTSIVDVQDGAEPPFFTQHFLAWDNQKRATIPDVYKEKLKQQEAAKQEESS</sequence>
<reference evidence="4" key="1">
    <citation type="submission" date="2017-08" db="EMBL/GenBank/DDBJ databases">
        <authorList>
            <person name="Polle J.E."/>
            <person name="Barry K."/>
            <person name="Cushman J."/>
            <person name="Schmutz J."/>
            <person name="Tran D."/>
            <person name="Hathwaick L.T."/>
            <person name="Yim W.C."/>
            <person name="Jenkins J."/>
            <person name="Mckie-Krisberg Z.M."/>
            <person name="Prochnik S."/>
            <person name="Lindquist E."/>
            <person name="Dockter R.B."/>
            <person name="Adam C."/>
            <person name="Molina H."/>
            <person name="Bunkerborg J."/>
            <person name="Jin E."/>
            <person name="Buchheim M."/>
            <person name="Magnuson J."/>
        </authorList>
    </citation>
    <scope>NUCLEOTIDE SEQUENCE</scope>
    <source>
        <strain evidence="4">CCAP 19/18</strain>
    </source>
</reference>
<protein>
    <submittedName>
        <fullName evidence="4">Actin-binding protein gelsolin</fullName>
    </submittedName>
</protein>
<evidence type="ECO:0000259" key="3">
    <source>
        <dbReference type="Pfam" id="PF00626"/>
    </source>
</evidence>
<dbReference type="Proteomes" id="UP000815325">
    <property type="component" value="Unassembled WGS sequence"/>
</dbReference>
<dbReference type="PANTHER" id="PTHR11977:SF51">
    <property type="entry name" value="PROTEIN FLIGHTLESS-1 HOMOLOG"/>
    <property type="match status" value="1"/>
</dbReference>
<keyword evidence="5" id="KW-1185">Reference proteome</keyword>
<keyword evidence="1" id="KW-0677">Repeat</keyword>
<evidence type="ECO:0000313" key="4">
    <source>
        <dbReference type="EMBL" id="KAF5843571.1"/>
    </source>
</evidence>
<name>A0ABQ7H9N9_DUNSA</name>
<evidence type="ECO:0000256" key="2">
    <source>
        <dbReference type="SAM" id="MobiDB-lite"/>
    </source>
</evidence>
<dbReference type="Pfam" id="PF00626">
    <property type="entry name" value="Gelsolin"/>
    <property type="match status" value="3"/>
</dbReference>
<evidence type="ECO:0000256" key="1">
    <source>
        <dbReference type="ARBA" id="ARBA00022737"/>
    </source>
</evidence>
<feature type="domain" description="Gelsolin-like" evidence="3">
    <location>
        <begin position="626"/>
        <end position="694"/>
    </location>
</feature>
<organism evidence="4 5">
    <name type="scientific">Dunaliella salina</name>
    <name type="common">Green alga</name>
    <name type="synonym">Protococcus salinus</name>
    <dbReference type="NCBI Taxonomy" id="3046"/>
    <lineage>
        <taxon>Eukaryota</taxon>
        <taxon>Viridiplantae</taxon>
        <taxon>Chlorophyta</taxon>
        <taxon>core chlorophytes</taxon>
        <taxon>Chlorophyceae</taxon>
        <taxon>CS clade</taxon>
        <taxon>Chlamydomonadales</taxon>
        <taxon>Dunaliellaceae</taxon>
        <taxon>Dunaliella</taxon>
    </lineage>
</organism>
<dbReference type="Gene3D" id="3.40.20.10">
    <property type="entry name" value="Severin"/>
    <property type="match status" value="5"/>
</dbReference>
<dbReference type="PANTHER" id="PTHR11977">
    <property type="entry name" value="VILLIN"/>
    <property type="match status" value="1"/>
</dbReference>
<feature type="domain" description="Gelsolin-like" evidence="3">
    <location>
        <begin position="430"/>
        <end position="511"/>
    </location>
</feature>
<proteinExistence type="predicted"/>
<dbReference type="InterPro" id="IPR029006">
    <property type="entry name" value="ADF-H/Gelsolin-like_dom_sf"/>
</dbReference>